<name>A0A9Q3E911_9BASI</name>
<feature type="transmembrane region" description="Helical" evidence="2">
    <location>
        <begin position="109"/>
        <end position="129"/>
    </location>
</feature>
<dbReference type="Pfam" id="PF01554">
    <property type="entry name" value="MatE"/>
    <property type="match status" value="1"/>
</dbReference>
<dbReference type="PANTHER" id="PTHR11206">
    <property type="entry name" value="MULTIDRUG RESISTANCE PROTEIN"/>
    <property type="match status" value="1"/>
</dbReference>
<evidence type="ECO:0000313" key="4">
    <source>
        <dbReference type="Proteomes" id="UP000765509"/>
    </source>
</evidence>
<comment type="caution">
    <text evidence="3">The sequence shown here is derived from an EMBL/GenBank/DDBJ whole genome shotgun (WGS) entry which is preliminary data.</text>
</comment>
<feature type="transmembrane region" description="Helical" evidence="2">
    <location>
        <begin position="141"/>
        <end position="164"/>
    </location>
</feature>
<sequence length="187" mass="19606">MTLDQMTATIPFGIGVAASSRIGNILGSGQGRLAKQAAISSIILATLIGGMVGSILVGTRKSFGYLFTRDQEVVSAIAQVLPVVGAVQISDAWAQACAGIIRGIGMQHFGAVVNAIAYYALALPLGFALAFKAHMGLVGLWLAQCLALLLVAMLEFGLISCLNWEKEVIKALKRVKAHSQEKEASAH</sequence>
<gene>
    <name evidence="3" type="ORF">O181_055527</name>
</gene>
<dbReference type="InterPro" id="IPR002528">
    <property type="entry name" value="MATE_fam"/>
</dbReference>
<dbReference type="GO" id="GO:0015297">
    <property type="term" value="F:antiporter activity"/>
    <property type="evidence" value="ECO:0007669"/>
    <property type="project" value="InterPro"/>
</dbReference>
<keyword evidence="2" id="KW-0812">Transmembrane</keyword>
<evidence type="ECO:0008006" key="5">
    <source>
        <dbReference type="Google" id="ProtNLM"/>
    </source>
</evidence>
<keyword evidence="2" id="KW-0472">Membrane</keyword>
<dbReference type="EMBL" id="AVOT02024880">
    <property type="protein sequence ID" value="MBW0515812.1"/>
    <property type="molecule type" value="Genomic_DNA"/>
</dbReference>
<feature type="transmembrane region" description="Helical" evidence="2">
    <location>
        <begin position="37"/>
        <end position="59"/>
    </location>
</feature>
<evidence type="ECO:0000256" key="2">
    <source>
        <dbReference type="SAM" id="Phobius"/>
    </source>
</evidence>
<evidence type="ECO:0000256" key="1">
    <source>
        <dbReference type="ARBA" id="ARBA00010199"/>
    </source>
</evidence>
<dbReference type="GO" id="GO:0042910">
    <property type="term" value="F:xenobiotic transmembrane transporter activity"/>
    <property type="evidence" value="ECO:0007669"/>
    <property type="project" value="InterPro"/>
</dbReference>
<reference evidence="3" key="1">
    <citation type="submission" date="2021-03" db="EMBL/GenBank/DDBJ databases">
        <title>Draft genome sequence of rust myrtle Austropuccinia psidii MF-1, a brazilian biotype.</title>
        <authorList>
            <person name="Quecine M.C."/>
            <person name="Pachon D.M.R."/>
            <person name="Bonatelli M.L."/>
            <person name="Correr F.H."/>
            <person name="Franceschini L.M."/>
            <person name="Leite T.F."/>
            <person name="Margarido G.R.A."/>
            <person name="Almeida C.A."/>
            <person name="Ferrarezi J.A."/>
            <person name="Labate C.A."/>
        </authorList>
    </citation>
    <scope>NUCLEOTIDE SEQUENCE</scope>
    <source>
        <strain evidence="3">MF-1</strain>
    </source>
</reference>
<dbReference type="Proteomes" id="UP000765509">
    <property type="component" value="Unassembled WGS sequence"/>
</dbReference>
<keyword evidence="4" id="KW-1185">Reference proteome</keyword>
<dbReference type="GO" id="GO:0016020">
    <property type="term" value="C:membrane"/>
    <property type="evidence" value="ECO:0007669"/>
    <property type="project" value="InterPro"/>
</dbReference>
<comment type="similarity">
    <text evidence="1">Belongs to the multi antimicrobial extrusion (MATE) (TC 2.A.66.1) family.</text>
</comment>
<dbReference type="AlphaFoldDB" id="A0A9Q3E911"/>
<accession>A0A9Q3E911</accession>
<protein>
    <recommendedName>
        <fullName evidence="5">MATE efflux family protein</fullName>
    </recommendedName>
</protein>
<evidence type="ECO:0000313" key="3">
    <source>
        <dbReference type="EMBL" id="MBW0515812.1"/>
    </source>
</evidence>
<organism evidence="3 4">
    <name type="scientific">Austropuccinia psidii MF-1</name>
    <dbReference type="NCBI Taxonomy" id="1389203"/>
    <lineage>
        <taxon>Eukaryota</taxon>
        <taxon>Fungi</taxon>
        <taxon>Dikarya</taxon>
        <taxon>Basidiomycota</taxon>
        <taxon>Pucciniomycotina</taxon>
        <taxon>Pucciniomycetes</taxon>
        <taxon>Pucciniales</taxon>
        <taxon>Sphaerophragmiaceae</taxon>
        <taxon>Austropuccinia</taxon>
    </lineage>
</organism>
<dbReference type="OrthoDB" id="2126698at2759"/>
<proteinExistence type="inferred from homology"/>
<keyword evidence="2" id="KW-1133">Transmembrane helix</keyword>